<dbReference type="AlphaFoldDB" id="A0A392T5P7"/>
<proteinExistence type="predicted"/>
<keyword evidence="2" id="KW-1185">Reference proteome</keyword>
<dbReference type="EMBL" id="LXQA010500726">
    <property type="protein sequence ID" value="MCI55727.1"/>
    <property type="molecule type" value="Genomic_DNA"/>
</dbReference>
<reference evidence="1 2" key="1">
    <citation type="journal article" date="2018" name="Front. Plant Sci.">
        <title>Red Clover (Trifolium pratense) and Zigzag Clover (T. medium) - A Picture of Genomic Similarities and Differences.</title>
        <authorList>
            <person name="Dluhosova J."/>
            <person name="Istvanek J."/>
            <person name="Nedelnik J."/>
            <person name="Repkova J."/>
        </authorList>
    </citation>
    <scope>NUCLEOTIDE SEQUENCE [LARGE SCALE GENOMIC DNA]</scope>
    <source>
        <strain evidence="2">cv. 10/8</strain>
        <tissue evidence="1">Leaf</tissue>
    </source>
</reference>
<accession>A0A392T5P7</accession>
<sequence length="64" mass="7026">MNLTGLCLAALAERDSTSQGSKMKDRCGSSVVTTMMRDTIFFVNDAVAAEKHLENTECEKRIIS</sequence>
<evidence type="ECO:0000313" key="2">
    <source>
        <dbReference type="Proteomes" id="UP000265520"/>
    </source>
</evidence>
<organism evidence="1 2">
    <name type="scientific">Trifolium medium</name>
    <dbReference type="NCBI Taxonomy" id="97028"/>
    <lineage>
        <taxon>Eukaryota</taxon>
        <taxon>Viridiplantae</taxon>
        <taxon>Streptophyta</taxon>
        <taxon>Embryophyta</taxon>
        <taxon>Tracheophyta</taxon>
        <taxon>Spermatophyta</taxon>
        <taxon>Magnoliopsida</taxon>
        <taxon>eudicotyledons</taxon>
        <taxon>Gunneridae</taxon>
        <taxon>Pentapetalae</taxon>
        <taxon>rosids</taxon>
        <taxon>fabids</taxon>
        <taxon>Fabales</taxon>
        <taxon>Fabaceae</taxon>
        <taxon>Papilionoideae</taxon>
        <taxon>50 kb inversion clade</taxon>
        <taxon>NPAAA clade</taxon>
        <taxon>Hologalegina</taxon>
        <taxon>IRL clade</taxon>
        <taxon>Trifolieae</taxon>
        <taxon>Trifolium</taxon>
    </lineage>
</organism>
<feature type="non-terminal residue" evidence="1">
    <location>
        <position position="64"/>
    </location>
</feature>
<evidence type="ECO:0000313" key="1">
    <source>
        <dbReference type="EMBL" id="MCI55727.1"/>
    </source>
</evidence>
<protein>
    <submittedName>
        <fullName evidence="1">Uncharacterized protein</fullName>
    </submittedName>
</protein>
<dbReference type="Proteomes" id="UP000265520">
    <property type="component" value="Unassembled WGS sequence"/>
</dbReference>
<name>A0A392T5P7_9FABA</name>
<comment type="caution">
    <text evidence="1">The sequence shown here is derived from an EMBL/GenBank/DDBJ whole genome shotgun (WGS) entry which is preliminary data.</text>
</comment>